<gene>
    <name evidence="2" type="ORF">KTC_19750</name>
</gene>
<accession>A0A455SQ11</accession>
<feature type="domain" description="Aminoglycoside phosphotransferase" evidence="1">
    <location>
        <begin position="5"/>
        <end position="69"/>
    </location>
</feature>
<sequence length="107" mass="12535">MTDEQEKPCLVHTDLHPGNIRLRENDFALAGVLDFEHAKGWLAEYDLALLHWHLGEDLWPAFREGYGTYSPKRLRLFEVIKLLMIIEGRDLQHLYGKWACEKLATLF</sequence>
<dbReference type="InterPro" id="IPR011009">
    <property type="entry name" value="Kinase-like_dom_sf"/>
</dbReference>
<evidence type="ECO:0000313" key="2">
    <source>
        <dbReference type="EMBL" id="BBH87224.1"/>
    </source>
</evidence>
<protein>
    <recommendedName>
        <fullName evidence="1">Aminoglycoside phosphotransferase domain-containing protein</fullName>
    </recommendedName>
</protein>
<evidence type="ECO:0000259" key="1">
    <source>
        <dbReference type="Pfam" id="PF01636"/>
    </source>
</evidence>
<dbReference type="Pfam" id="PF01636">
    <property type="entry name" value="APH"/>
    <property type="match status" value="1"/>
</dbReference>
<proteinExistence type="predicted"/>
<dbReference type="AlphaFoldDB" id="A0A455SQ11"/>
<dbReference type="EMBL" id="AP019376">
    <property type="protein sequence ID" value="BBH87224.1"/>
    <property type="molecule type" value="Genomic_DNA"/>
</dbReference>
<name>A0A455SQ11_9CHLR</name>
<organism evidence="2">
    <name type="scientific">Thermosporothrix sp. COM3</name>
    <dbReference type="NCBI Taxonomy" id="2490863"/>
    <lineage>
        <taxon>Bacteria</taxon>
        <taxon>Bacillati</taxon>
        <taxon>Chloroflexota</taxon>
        <taxon>Ktedonobacteria</taxon>
        <taxon>Ktedonobacterales</taxon>
        <taxon>Thermosporotrichaceae</taxon>
        <taxon>Thermosporothrix</taxon>
    </lineage>
</organism>
<dbReference type="Gene3D" id="3.90.1200.10">
    <property type="match status" value="1"/>
</dbReference>
<dbReference type="InterPro" id="IPR002575">
    <property type="entry name" value="Aminoglycoside_PTrfase"/>
</dbReference>
<dbReference type="SUPFAM" id="SSF56112">
    <property type="entry name" value="Protein kinase-like (PK-like)"/>
    <property type="match status" value="1"/>
</dbReference>
<reference evidence="2" key="1">
    <citation type="submission" date="2018-12" db="EMBL/GenBank/DDBJ databases">
        <title>Novel natural products biosynthetic potential of the class Ktedonobacteria.</title>
        <authorList>
            <person name="Zheng Y."/>
            <person name="Saitou A."/>
            <person name="Wang C.M."/>
            <person name="Toyoda A."/>
            <person name="Minakuchi Y."/>
            <person name="Sekiguchi Y."/>
            <person name="Ueda K."/>
            <person name="Takano H."/>
            <person name="Sakai Y."/>
            <person name="Yokota A."/>
            <person name="Yabe S."/>
        </authorList>
    </citation>
    <scope>NUCLEOTIDE SEQUENCE</scope>
    <source>
        <strain evidence="2">COM3</strain>
    </source>
</reference>